<comment type="caution">
    <text evidence="2">The sequence shown here is derived from an EMBL/GenBank/DDBJ whole genome shotgun (WGS) entry which is preliminary data.</text>
</comment>
<protein>
    <submittedName>
        <fullName evidence="2">Na+/melibiose symporter-like transporter</fullName>
    </submittedName>
</protein>
<dbReference type="EMBL" id="JACHEG010000001">
    <property type="protein sequence ID" value="MBB6161209.1"/>
    <property type="molecule type" value="Genomic_DNA"/>
</dbReference>
<gene>
    <name evidence="2" type="ORF">HNQ72_001006</name>
</gene>
<feature type="transmembrane region" description="Helical" evidence="1">
    <location>
        <begin position="42"/>
        <end position="63"/>
    </location>
</feature>
<dbReference type="RefSeq" id="WP_183990090.1">
    <property type="nucleotide sequence ID" value="NZ_BMHW01000001.1"/>
</dbReference>
<reference evidence="2 3" key="1">
    <citation type="submission" date="2020-08" db="EMBL/GenBank/DDBJ databases">
        <title>Genomic Encyclopedia of Type Strains, Phase IV (KMG-IV): sequencing the most valuable type-strain genomes for metagenomic binning, comparative biology and taxonomic classification.</title>
        <authorList>
            <person name="Goeker M."/>
        </authorList>
    </citation>
    <scope>NUCLEOTIDE SEQUENCE [LARGE SCALE GENOMIC DNA]</scope>
    <source>
        <strain evidence="2 3">DSM 100734</strain>
    </source>
</reference>
<dbReference type="AlphaFoldDB" id="A0A7W9Y3A2"/>
<keyword evidence="3" id="KW-1185">Reference proteome</keyword>
<keyword evidence="1" id="KW-1133">Transmembrane helix</keyword>
<proteinExistence type="predicted"/>
<evidence type="ECO:0000313" key="3">
    <source>
        <dbReference type="Proteomes" id="UP000547879"/>
    </source>
</evidence>
<sequence length="114" mass="12936">MKSYVESEVSQRRLLDAEKRFNFKQQINRSDTEAKAQVAEKIIRLACFSNAALFVIILISLGFDQSNLAKGYYFSQIVSDRLLGWLVAGIVLEVAAAFCCFVCFSGTRRRDVDR</sequence>
<evidence type="ECO:0000256" key="1">
    <source>
        <dbReference type="SAM" id="Phobius"/>
    </source>
</evidence>
<feature type="transmembrane region" description="Helical" evidence="1">
    <location>
        <begin position="83"/>
        <end position="104"/>
    </location>
</feature>
<keyword evidence="1" id="KW-0812">Transmembrane</keyword>
<keyword evidence="1" id="KW-0472">Membrane</keyword>
<dbReference type="Proteomes" id="UP000547879">
    <property type="component" value="Unassembled WGS sequence"/>
</dbReference>
<accession>A0A7W9Y3A2</accession>
<name>A0A7W9Y3A2_9HYPH</name>
<evidence type="ECO:0000313" key="2">
    <source>
        <dbReference type="EMBL" id="MBB6161209.1"/>
    </source>
</evidence>
<organism evidence="2 3">
    <name type="scientific">Rhizobium wenxiniae</name>
    <dbReference type="NCBI Taxonomy" id="1737357"/>
    <lineage>
        <taxon>Bacteria</taxon>
        <taxon>Pseudomonadati</taxon>
        <taxon>Pseudomonadota</taxon>
        <taxon>Alphaproteobacteria</taxon>
        <taxon>Hyphomicrobiales</taxon>
        <taxon>Rhizobiaceae</taxon>
        <taxon>Rhizobium/Agrobacterium group</taxon>
        <taxon>Rhizobium</taxon>
    </lineage>
</organism>